<proteinExistence type="predicted"/>
<comment type="caution">
    <text evidence="2">The sequence shown here is derived from an EMBL/GenBank/DDBJ whole genome shotgun (WGS) entry which is preliminary data.</text>
</comment>
<evidence type="ECO:0000313" key="2">
    <source>
        <dbReference type="EMBL" id="VTZ50392.1"/>
    </source>
</evidence>
<sequence>MLRAGGARRARVASIKQNLESVTGFSKVKAAIGAAAAAPSLSRAAAKAAPDRLQPRLGPINSRRKS</sequence>
<keyword evidence="3" id="KW-1185">Reference proteome</keyword>
<reference evidence="2 3" key="1">
    <citation type="submission" date="2019-05" db="EMBL/GenBank/DDBJ databases">
        <authorList>
            <person name="Farhan Ul Haque M."/>
        </authorList>
    </citation>
    <scope>NUCLEOTIDE SEQUENCE [LARGE SCALE GENOMIC DNA]</scope>
    <source>
        <strain evidence="2">2</strain>
    </source>
</reference>
<gene>
    <name evidence="2" type="ORF">MPC4_230047</name>
</gene>
<dbReference type="EMBL" id="CABFMQ020000080">
    <property type="protein sequence ID" value="VTZ50392.1"/>
    <property type="molecule type" value="Genomic_DNA"/>
</dbReference>
<protein>
    <submittedName>
        <fullName evidence="2">Uncharacterized protein</fullName>
    </submittedName>
</protein>
<dbReference type="Proteomes" id="UP000485880">
    <property type="component" value="Unassembled WGS sequence"/>
</dbReference>
<organism evidence="2 3">
    <name type="scientific">Methylocella tundrae</name>
    <dbReference type="NCBI Taxonomy" id="227605"/>
    <lineage>
        <taxon>Bacteria</taxon>
        <taxon>Pseudomonadati</taxon>
        <taxon>Pseudomonadota</taxon>
        <taxon>Alphaproteobacteria</taxon>
        <taxon>Hyphomicrobiales</taxon>
        <taxon>Beijerinckiaceae</taxon>
        <taxon>Methylocella</taxon>
    </lineage>
</organism>
<name>A0A8B6M8M3_METTU</name>
<accession>A0A8B6M8M3</accession>
<evidence type="ECO:0000256" key="1">
    <source>
        <dbReference type="SAM" id="MobiDB-lite"/>
    </source>
</evidence>
<evidence type="ECO:0000313" key="3">
    <source>
        <dbReference type="Proteomes" id="UP000485880"/>
    </source>
</evidence>
<dbReference type="AlphaFoldDB" id="A0A8B6M8M3"/>
<feature type="region of interest" description="Disordered" evidence="1">
    <location>
        <begin position="43"/>
        <end position="66"/>
    </location>
</feature>